<evidence type="ECO:0000259" key="3">
    <source>
        <dbReference type="PROSITE" id="PS51677"/>
    </source>
</evidence>
<dbReference type="InterPro" id="IPR002509">
    <property type="entry name" value="NODB_dom"/>
</dbReference>
<evidence type="ECO:0000313" key="5">
    <source>
        <dbReference type="Proteomes" id="UP000824633"/>
    </source>
</evidence>
<keyword evidence="4" id="KW-0378">Hydrolase</keyword>
<proteinExistence type="predicted"/>
<dbReference type="InterPro" id="IPR011330">
    <property type="entry name" value="Glyco_hydro/deAcase_b/a-brl"/>
</dbReference>
<keyword evidence="4" id="KW-0326">Glycosidase</keyword>
<accession>A0ABM7T0D3</accession>
<keyword evidence="4" id="KW-0858">Xylan degradation</keyword>
<sequence>MKNNHRYNKNKGKNIKTARTMILFIIIVAFVVVGSTLMAIKFSESKQAVQALDVNKETNSESNLDSNKEKSLDSNGENNTDNKGNVNSLENDPVADDIAFVEKYLNQQMKGQMPDGAADGKKVVYLTFDDGPSETVTPHILDTLKAENVHATFFLVGKAIDESKVTKDLVKREVEEGNAIGNHTYSHNYNYLYPNKTVNVDNVMADVNKTNQSLKNIFGENFSTRAIRFPGGHMTWKGMDSMDALMKEKDYHQVDWNAMTRDAEGKPKNAEQLKQELIKTIVGRQKAVILMHDTYGKEETAKALPGIIQYLREQGYEFRTMK</sequence>
<organism evidence="4 5">
    <name type="scientific">Clostridium gelidum</name>
    <dbReference type="NCBI Taxonomy" id="704125"/>
    <lineage>
        <taxon>Bacteria</taxon>
        <taxon>Bacillati</taxon>
        <taxon>Bacillota</taxon>
        <taxon>Clostridia</taxon>
        <taxon>Eubacteriales</taxon>
        <taxon>Clostridiaceae</taxon>
        <taxon>Clostridium</taxon>
    </lineage>
</organism>
<dbReference type="InterPro" id="IPR050248">
    <property type="entry name" value="Polysacc_deacetylase_ArnD"/>
</dbReference>
<keyword evidence="2" id="KW-0812">Transmembrane</keyword>
<keyword evidence="2" id="KW-1133">Transmembrane helix</keyword>
<name>A0ABM7T0D3_9CLOT</name>
<dbReference type="RefSeq" id="WP_224036042.1">
    <property type="nucleotide sequence ID" value="NZ_AP024849.1"/>
</dbReference>
<dbReference type="CDD" id="cd10944">
    <property type="entry name" value="CE4_SmPgdA_like"/>
    <property type="match status" value="1"/>
</dbReference>
<dbReference type="SUPFAM" id="SSF88713">
    <property type="entry name" value="Glycoside hydrolase/deacetylase"/>
    <property type="match status" value="1"/>
</dbReference>
<protein>
    <submittedName>
        <fullName evidence="4">Xylanase deacetylase</fullName>
    </submittedName>
</protein>
<dbReference type="GO" id="GO:0016798">
    <property type="term" value="F:hydrolase activity, acting on glycosyl bonds"/>
    <property type="evidence" value="ECO:0007669"/>
    <property type="project" value="UniProtKB-KW"/>
</dbReference>
<feature type="transmembrane region" description="Helical" evidence="2">
    <location>
        <begin position="21"/>
        <end position="40"/>
    </location>
</feature>
<dbReference type="Gene3D" id="3.20.20.370">
    <property type="entry name" value="Glycoside hydrolase/deacetylase"/>
    <property type="match status" value="1"/>
</dbReference>
<reference evidence="5" key="1">
    <citation type="submission" date="2021-07" db="EMBL/GenBank/DDBJ databases">
        <title>Complete genome sequencing of a Clostridium isolate.</title>
        <authorList>
            <person name="Ueki A."/>
            <person name="Tonouchi A."/>
        </authorList>
    </citation>
    <scope>NUCLEOTIDE SEQUENCE [LARGE SCALE GENOMIC DNA]</scope>
    <source>
        <strain evidence="5">C5S11</strain>
    </source>
</reference>
<feature type="domain" description="NodB homology" evidence="3">
    <location>
        <begin position="122"/>
        <end position="319"/>
    </location>
</feature>
<dbReference type="Pfam" id="PF01522">
    <property type="entry name" value="Polysacc_deac_1"/>
    <property type="match status" value="1"/>
</dbReference>
<evidence type="ECO:0000256" key="2">
    <source>
        <dbReference type="SAM" id="Phobius"/>
    </source>
</evidence>
<evidence type="ECO:0000256" key="1">
    <source>
        <dbReference type="SAM" id="MobiDB-lite"/>
    </source>
</evidence>
<keyword evidence="4" id="KW-0119">Carbohydrate metabolism</keyword>
<keyword evidence="5" id="KW-1185">Reference proteome</keyword>
<dbReference type="EMBL" id="AP024849">
    <property type="protein sequence ID" value="BCZ44362.1"/>
    <property type="molecule type" value="Genomic_DNA"/>
</dbReference>
<feature type="compositionally biased region" description="Polar residues" evidence="1">
    <location>
        <begin position="73"/>
        <end position="90"/>
    </location>
</feature>
<gene>
    <name evidence="4" type="ORF">psyc5s11_04290</name>
</gene>
<dbReference type="GO" id="GO:0045493">
    <property type="term" value="P:xylan catabolic process"/>
    <property type="evidence" value="ECO:0007669"/>
    <property type="project" value="UniProtKB-KW"/>
</dbReference>
<keyword evidence="4" id="KW-0624">Polysaccharide degradation</keyword>
<dbReference type="PANTHER" id="PTHR10587">
    <property type="entry name" value="GLYCOSYL TRANSFERASE-RELATED"/>
    <property type="match status" value="1"/>
</dbReference>
<dbReference type="Proteomes" id="UP000824633">
    <property type="component" value="Chromosome"/>
</dbReference>
<feature type="region of interest" description="Disordered" evidence="1">
    <location>
        <begin position="55"/>
        <end position="91"/>
    </location>
</feature>
<keyword evidence="2" id="KW-0472">Membrane</keyword>
<dbReference type="PROSITE" id="PS51677">
    <property type="entry name" value="NODB"/>
    <property type="match status" value="1"/>
</dbReference>
<evidence type="ECO:0000313" key="4">
    <source>
        <dbReference type="EMBL" id="BCZ44362.1"/>
    </source>
</evidence>